<dbReference type="EMBL" id="KE145362">
    <property type="protein sequence ID" value="EPE31284.1"/>
    <property type="molecule type" value="Genomic_DNA"/>
</dbReference>
<dbReference type="Proteomes" id="UP000016922">
    <property type="component" value="Unassembled WGS sequence"/>
</dbReference>
<protein>
    <submittedName>
        <fullName evidence="2">Uncharacterized protein</fullName>
    </submittedName>
</protein>
<dbReference type="AlphaFoldDB" id="S3D2D0"/>
<feature type="region of interest" description="Disordered" evidence="1">
    <location>
        <begin position="102"/>
        <end position="124"/>
    </location>
</feature>
<name>S3D2D0_GLAL2</name>
<sequence>MIRAIDIAFQIPASDPMYSFEQIMNAARFFPLRFRSWTFKVWNGLTGHWYSYFEVDEWTYADFQILHFALALSGQQQEMNAAAAPIMHQDQEIRFVQDTSPTQRTVGRRNKNSKRTKKPAVQAQKLEGPPLTITTLGDIFDAAEAKTMAKVAMARDSETAAAEVISTPKVVRATNVATRKILKCLGPDHKAQSV</sequence>
<evidence type="ECO:0000313" key="2">
    <source>
        <dbReference type="EMBL" id="EPE31284.1"/>
    </source>
</evidence>
<reference evidence="2 3" key="1">
    <citation type="journal article" date="2013" name="BMC Genomics">
        <title>Genomics-driven discovery of the pneumocandin biosynthetic gene cluster in the fungus Glarea lozoyensis.</title>
        <authorList>
            <person name="Chen L."/>
            <person name="Yue Q."/>
            <person name="Zhang X."/>
            <person name="Xiang M."/>
            <person name="Wang C."/>
            <person name="Li S."/>
            <person name="Che Y."/>
            <person name="Ortiz-Lopez F.J."/>
            <person name="Bills G.F."/>
            <person name="Liu X."/>
            <person name="An Z."/>
        </authorList>
    </citation>
    <scope>NUCLEOTIDE SEQUENCE [LARGE SCALE GENOMIC DNA]</scope>
    <source>
        <strain evidence="3">ATCC 20868 / MF5171</strain>
    </source>
</reference>
<dbReference type="RefSeq" id="XP_008081559.1">
    <property type="nucleotide sequence ID" value="XM_008083368.1"/>
</dbReference>
<proteinExistence type="predicted"/>
<dbReference type="HOGENOM" id="CLU_1402564_0_0_1"/>
<gene>
    <name evidence="2" type="ORF">GLAREA_12587</name>
</gene>
<feature type="compositionally biased region" description="Basic residues" evidence="1">
    <location>
        <begin position="106"/>
        <end position="118"/>
    </location>
</feature>
<dbReference type="KEGG" id="glz:GLAREA_12587"/>
<dbReference type="GeneID" id="19471627"/>
<evidence type="ECO:0000256" key="1">
    <source>
        <dbReference type="SAM" id="MobiDB-lite"/>
    </source>
</evidence>
<evidence type="ECO:0000313" key="3">
    <source>
        <dbReference type="Proteomes" id="UP000016922"/>
    </source>
</evidence>
<accession>S3D2D0</accession>
<keyword evidence="3" id="KW-1185">Reference proteome</keyword>
<organism evidence="2 3">
    <name type="scientific">Glarea lozoyensis (strain ATCC 20868 / MF5171)</name>
    <dbReference type="NCBI Taxonomy" id="1116229"/>
    <lineage>
        <taxon>Eukaryota</taxon>
        <taxon>Fungi</taxon>
        <taxon>Dikarya</taxon>
        <taxon>Ascomycota</taxon>
        <taxon>Pezizomycotina</taxon>
        <taxon>Leotiomycetes</taxon>
        <taxon>Helotiales</taxon>
        <taxon>Helotiaceae</taxon>
        <taxon>Glarea</taxon>
    </lineage>
</organism>